<organism evidence="2 3">
    <name type="scientific">Steinernema hermaphroditum</name>
    <dbReference type="NCBI Taxonomy" id="289476"/>
    <lineage>
        <taxon>Eukaryota</taxon>
        <taxon>Metazoa</taxon>
        <taxon>Ecdysozoa</taxon>
        <taxon>Nematoda</taxon>
        <taxon>Chromadorea</taxon>
        <taxon>Rhabditida</taxon>
        <taxon>Tylenchina</taxon>
        <taxon>Panagrolaimomorpha</taxon>
        <taxon>Strongyloidoidea</taxon>
        <taxon>Steinernematidae</taxon>
        <taxon>Steinernema</taxon>
    </lineage>
</organism>
<feature type="compositionally biased region" description="Basic and acidic residues" evidence="1">
    <location>
        <begin position="501"/>
        <end position="512"/>
    </location>
</feature>
<proteinExistence type="predicted"/>
<gene>
    <name evidence="2" type="ORF">QR680_018752</name>
</gene>
<feature type="compositionally biased region" description="Basic and acidic residues" evidence="1">
    <location>
        <begin position="387"/>
        <end position="399"/>
    </location>
</feature>
<feature type="compositionally biased region" description="Polar residues" evidence="1">
    <location>
        <begin position="372"/>
        <end position="385"/>
    </location>
</feature>
<feature type="compositionally biased region" description="Polar residues" evidence="1">
    <location>
        <begin position="322"/>
        <end position="332"/>
    </location>
</feature>
<comment type="caution">
    <text evidence="2">The sequence shown here is derived from an EMBL/GenBank/DDBJ whole genome shotgun (WGS) entry which is preliminary data.</text>
</comment>
<feature type="region of interest" description="Disordered" evidence="1">
    <location>
        <begin position="366"/>
        <end position="400"/>
    </location>
</feature>
<keyword evidence="3" id="KW-1185">Reference proteome</keyword>
<reference evidence="2" key="1">
    <citation type="submission" date="2023-06" db="EMBL/GenBank/DDBJ databases">
        <title>Genomic analysis of the entomopathogenic nematode Steinernema hermaphroditum.</title>
        <authorList>
            <person name="Schwarz E.M."/>
            <person name="Heppert J.K."/>
            <person name="Baniya A."/>
            <person name="Schwartz H.T."/>
            <person name="Tan C.-H."/>
            <person name="Antoshechkin I."/>
            <person name="Sternberg P.W."/>
            <person name="Goodrich-Blair H."/>
            <person name="Dillman A.R."/>
        </authorList>
    </citation>
    <scope>NUCLEOTIDE SEQUENCE</scope>
    <source>
        <strain evidence="2">PS9179</strain>
        <tissue evidence="2">Whole animal</tissue>
    </source>
</reference>
<feature type="region of interest" description="Disordered" evidence="1">
    <location>
        <begin position="432"/>
        <end position="557"/>
    </location>
</feature>
<sequence>MEVLPGPSAPSASLEAQLEVEATSEVVGLFRSVLRALRNAHFSSYDRTIVMCSLKCLIGGYFAFDDYAQNARRILGEHHSLSAASKQFTEATLPTLRRKMREGDFLVGDTIVNEEFGVFVHQLNHEGRLVVTLFATGRAECSLGIQEDVHAICQNIIKRAREAEPTVSAPQNRVPDNLHVFRSLLFCLNELSLPTKQVVSMIAHLKCVLVGLLSARRFLETSEALLGNLAFRFPSLKKLTLQYLLDDAIPSLRQAMESGNVVVDDCNLNRELGVFVHAPEEAPVWNTLTLIAGNTELRLGIDTEVRAMVEKLTSPYAERLRTASTSSDSNVPVSGKKRRSAKNDKKPEVIVLEEDDVQVVDTMTRKEPVADPNNNGGPLPVTNNIGGEKREVPAPKNDDIQIIETIKSTPVSDEKDPALEGGDIQVLEVKNNNRSGADSKVGPLPVATNSSLSLSAESSTPRSRYTVPPSYRTLRSMSRKSGSSQESCQPKNDILMNALAEEQRAPVKRKLDSAQNPKSAEPNPSRRSPRFLATGPSAKPRMKRTLKVLTRRMAKEE</sequence>
<feature type="region of interest" description="Disordered" evidence="1">
    <location>
        <begin position="320"/>
        <end position="347"/>
    </location>
</feature>
<protein>
    <submittedName>
        <fullName evidence="2">Uncharacterized protein</fullName>
    </submittedName>
</protein>
<dbReference type="AlphaFoldDB" id="A0AA39LR82"/>
<evidence type="ECO:0000256" key="1">
    <source>
        <dbReference type="SAM" id="MobiDB-lite"/>
    </source>
</evidence>
<feature type="compositionally biased region" description="Polar residues" evidence="1">
    <location>
        <begin position="473"/>
        <end position="490"/>
    </location>
</feature>
<accession>A0AA39LR82</accession>
<evidence type="ECO:0000313" key="3">
    <source>
        <dbReference type="Proteomes" id="UP001175271"/>
    </source>
</evidence>
<feature type="compositionally biased region" description="Basic residues" evidence="1">
    <location>
        <begin position="540"/>
        <end position="557"/>
    </location>
</feature>
<dbReference type="Proteomes" id="UP001175271">
    <property type="component" value="Unassembled WGS sequence"/>
</dbReference>
<feature type="compositionally biased region" description="Low complexity" evidence="1">
    <location>
        <begin position="447"/>
        <end position="464"/>
    </location>
</feature>
<evidence type="ECO:0000313" key="2">
    <source>
        <dbReference type="EMBL" id="KAK0406712.1"/>
    </source>
</evidence>
<dbReference type="EMBL" id="JAUCMV010000004">
    <property type="protein sequence ID" value="KAK0406712.1"/>
    <property type="molecule type" value="Genomic_DNA"/>
</dbReference>
<name>A0AA39LR82_9BILA</name>